<dbReference type="GO" id="GO:0051604">
    <property type="term" value="P:protein maturation"/>
    <property type="evidence" value="ECO:0007669"/>
    <property type="project" value="TreeGrafter"/>
</dbReference>
<dbReference type="PIRSF" id="PIRSF005644">
    <property type="entry name" value="Hdrgns_mtr_HypE"/>
    <property type="match status" value="1"/>
</dbReference>
<dbReference type="PANTHER" id="PTHR30303:SF0">
    <property type="entry name" value="CARBAMOYL DEHYDRATASE HYPE"/>
    <property type="match status" value="1"/>
</dbReference>
<dbReference type="InterPro" id="IPR036921">
    <property type="entry name" value="PurM-like_N_sf"/>
</dbReference>
<dbReference type="InterPro" id="IPR036676">
    <property type="entry name" value="PurM-like_C_sf"/>
</dbReference>
<evidence type="ECO:0000313" key="4">
    <source>
        <dbReference type="EMBL" id="HED31836.1"/>
    </source>
</evidence>
<dbReference type="NCBIfam" id="TIGR02124">
    <property type="entry name" value="hypE"/>
    <property type="match status" value="1"/>
</dbReference>
<dbReference type="InterPro" id="IPR010918">
    <property type="entry name" value="PurM-like_C_dom"/>
</dbReference>
<comment type="similarity">
    <text evidence="1">Belongs to the HypE family.</text>
</comment>
<evidence type="ECO:0000259" key="3">
    <source>
        <dbReference type="Pfam" id="PF02769"/>
    </source>
</evidence>
<dbReference type="Gene3D" id="3.30.1330.10">
    <property type="entry name" value="PurM-like, N-terminal domain"/>
    <property type="match status" value="1"/>
</dbReference>
<reference evidence="4" key="1">
    <citation type="journal article" date="2020" name="mSystems">
        <title>Genome- and Community-Level Interaction Insights into Carbon Utilization and Element Cycling Functions of Hydrothermarchaeota in Hydrothermal Sediment.</title>
        <authorList>
            <person name="Zhou Z."/>
            <person name="Liu Y."/>
            <person name="Xu W."/>
            <person name="Pan J."/>
            <person name="Luo Z.H."/>
            <person name="Li M."/>
        </authorList>
    </citation>
    <scope>NUCLEOTIDE SEQUENCE [LARGE SCALE GENOMIC DNA]</scope>
    <source>
        <strain evidence="4">SpSt-1181</strain>
    </source>
</reference>
<dbReference type="InterPro" id="IPR016188">
    <property type="entry name" value="PurM-like_N"/>
</dbReference>
<comment type="caution">
    <text evidence="4">The sequence shown here is derived from an EMBL/GenBank/DDBJ whole genome shotgun (WGS) entry which is preliminary data.</text>
</comment>
<evidence type="ECO:0000259" key="2">
    <source>
        <dbReference type="Pfam" id="PF00586"/>
    </source>
</evidence>
<dbReference type="Gene3D" id="3.90.650.10">
    <property type="entry name" value="PurM-like C-terminal domain"/>
    <property type="match status" value="1"/>
</dbReference>
<sequence length="345" mass="35844">MQLHCPLPGSSSDVVQMAHGAGGRLSRELMEKVFLPHLSNSLLESLDDQAKLSLSSGNVAFTTDSYVVSPLFFPGGTIGELAVYGTVNDLAVGGAVPEFLSAGFVIEEGFAFADLEKIVVSFAAAARKAGVQVVTGDTKVVERGKCDGVYITTSGIGVIREDVAVSCRNLVPGDVVILSGSIGDHGISVLAAREGLSLQSGLESDSAPLHAMIAFLLDAFPGVHAMRDPTRGGVAAALNELASASGVGIELDEDQIPVKPEVKGACELLGIDPVSVANEGKVLVFVPERGAEPVLEAMKAHKEGMHATLIGRVVAGHPGQVVMKTVYGSRRVVDMPLGEQLPRIC</sequence>
<dbReference type="CDD" id="cd02197">
    <property type="entry name" value="HypE"/>
    <property type="match status" value="1"/>
</dbReference>
<dbReference type="InterPro" id="IPR011854">
    <property type="entry name" value="HypE"/>
</dbReference>
<organism evidence="4">
    <name type="scientific">Prosthecochloris aestuarii</name>
    <dbReference type="NCBI Taxonomy" id="1102"/>
    <lineage>
        <taxon>Bacteria</taxon>
        <taxon>Pseudomonadati</taxon>
        <taxon>Chlorobiota</taxon>
        <taxon>Chlorobiia</taxon>
        <taxon>Chlorobiales</taxon>
        <taxon>Chlorobiaceae</taxon>
        <taxon>Prosthecochloris</taxon>
    </lineage>
</organism>
<dbReference type="SUPFAM" id="SSF55326">
    <property type="entry name" value="PurM N-terminal domain-like"/>
    <property type="match status" value="1"/>
</dbReference>
<dbReference type="Pfam" id="PF00586">
    <property type="entry name" value="AIRS"/>
    <property type="match status" value="1"/>
</dbReference>
<dbReference type="PANTHER" id="PTHR30303">
    <property type="entry name" value="HYDROGENASE ISOENZYMES FORMATION PROTEIN HYPE"/>
    <property type="match status" value="1"/>
</dbReference>
<gene>
    <name evidence="4" type="primary">hypE</name>
    <name evidence="4" type="ORF">ENN50_09225</name>
</gene>
<dbReference type="Proteomes" id="UP000886335">
    <property type="component" value="Unassembled WGS sequence"/>
</dbReference>
<accession>A0A831SQK3</accession>
<dbReference type="EMBL" id="DSBW01000207">
    <property type="protein sequence ID" value="HED31836.1"/>
    <property type="molecule type" value="Genomic_DNA"/>
</dbReference>
<feature type="domain" description="PurM-like N-terminal" evidence="2">
    <location>
        <begin position="47"/>
        <end position="159"/>
    </location>
</feature>
<dbReference type="AlphaFoldDB" id="A0A831SQK3"/>
<dbReference type="SUPFAM" id="SSF56042">
    <property type="entry name" value="PurM C-terminal domain-like"/>
    <property type="match status" value="1"/>
</dbReference>
<proteinExistence type="inferred from homology"/>
<name>A0A831SQK3_PROAE</name>
<protein>
    <submittedName>
        <fullName evidence="4">Hydrogenase expression/formation protein HypE</fullName>
    </submittedName>
</protein>
<dbReference type="Pfam" id="PF02769">
    <property type="entry name" value="AIRS_C"/>
    <property type="match status" value="1"/>
</dbReference>
<evidence type="ECO:0000256" key="1">
    <source>
        <dbReference type="ARBA" id="ARBA00006243"/>
    </source>
</evidence>
<feature type="domain" description="PurM-like C-terminal" evidence="3">
    <location>
        <begin position="172"/>
        <end position="322"/>
    </location>
</feature>